<dbReference type="InterPro" id="IPR029058">
    <property type="entry name" value="AB_hydrolase_fold"/>
</dbReference>
<dbReference type="InterPro" id="IPR042104">
    <property type="entry name" value="PKS_dehydratase_sf"/>
</dbReference>
<dbReference type="InterPro" id="IPR011032">
    <property type="entry name" value="GroES-like_sf"/>
</dbReference>
<name>A0AAD7YMB6_MYTSE</name>
<comment type="catalytic activity">
    <reaction evidence="33">
        <text>holo-[ACP] + acetyl-CoA = acetyl-[ACP] + CoA</text>
        <dbReference type="Rhea" id="RHEA:41788"/>
        <dbReference type="Rhea" id="RHEA-COMP:9621"/>
        <dbReference type="Rhea" id="RHEA-COMP:9685"/>
        <dbReference type="ChEBI" id="CHEBI:57287"/>
        <dbReference type="ChEBI" id="CHEBI:57288"/>
        <dbReference type="ChEBI" id="CHEBI:64479"/>
        <dbReference type="ChEBI" id="CHEBI:78446"/>
        <dbReference type="EC" id="2.3.1.38"/>
    </reaction>
    <physiologicalReaction direction="left-to-right" evidence="33">
        <dbReference type="Rhea" id="RHEA:41789"/>
    </physiologicalReaction>
</comment>
<evidence type="ECO:0000256" key="18">
    <source>
        <dbReference type="ARBA" id="ARBA00047440"/>
    </source>
</evidence>
<dbReference type="SMART" id="SM00827">
    <property type="entry name" value="PKS_AT"/>
    <property type="match status" value="1"/>
</dbReference>
<comment type="catalytic activity">
    <reaction evidence="43">
        <text>(2E)-decenoyl-[ACP] + NADPH + H(+) = decanoyl-[ACP] + NADP(+)</text>
        <dbReference type="Rhea" id="RHEA:41864"/>
        <dbReference type="Rhea" id="RHEA-COMP:9639"/>
        <dbReference type="Rhea" id="RHEA-COMP:9640"/>
        <dbReference type="ChEBI" id="CHEBI:15378"/>
        <dbReference type="ChEBI" id="CHEBI:57783"/>
        <dbReference type="ChEBI" id="CHEBI:58349"/>
        <dbReference type="ChEBI" id="CHEBI:78467"/>
        <dbReference type="ChEBI" id="CHEBI:78468"/>
    </reaction>
    <physiologicalReaction direction="left-to-right" evidence="43">
        <dbReference type="Rhea" id="RHEA:41865"/>
    </physiologicalReaction>
</comment>
<keyword evidence="48" id="KW-1185">Reference proteome</keyword>
<evidence type="ECO:0000256" key="20">
    <source>
        <dbReference type="ARBA" id="ARBA00047500"/>
    </source>
</evidence>
<dbReference type="GO" id="GO:0004312">
    <property type="term" value="F:fatty acid synthase activity"/>
    <property type="evidence" value="ECO:0007669"/>
    <property type="project" value="TreeGrafter"/>
</dbReference>
<proteinExistence type="predicted"/>
<evidence type="ECO:0000256" key="17">
    <source>
        <dbReference type="ARBA" id="ARBA00047400"/>
    </source>
</evidence>
<comment type="catalytic activity">
    <reaction evidence="25">
        <text>acetyl-[ACP] + malonyl-[ACP] + H(+) = 3-oxobutanoyl-[ACP] + holo-[ACP] + CO2</text>
        <dbReference type="Rhea" id="RHEA:41800"/>
        <dbReference type="Rhea" id="RHEA-COMP:9621"/>
        <dbReference type="Rhea" id="RHEA-COMP:9623"/>
        <dbReference type="Rhea" id="RHEA-COMP:9625"/>
        <dbReference type="Rhea" id="RHEA-COMP:9685"/>
        <dbReference type="ChEBI" id="CHEBI:15378"/>
        <dbReference type="ChEBI" id="CHEBI:16526"/>
        <dbReference type="ChEBI" id="CHEBI:64479"/>
        <dbReference type="ChEBI" id="CHEBI:78446"/>
        <dbReference type="ChEBI" id="CHEBI:78449"/>
        <dbReference type="ChEBI" id="CHEBI:78450"/>
    </reaction>
    <physiologicalReaction direction="left-to-right" evidence="25">
        <dbReference type="Rhea" id="RHEA:41801"/>
    </physiologicalReaction>
</comment>
<dbReference type="Gene3D" id="3.90.180.10">
    <property type="entry name" value="Medium-chain alcohol dehydrogenases, catalytic domain"/>
    <property type="match status" value="1"/>
</dbReference>
<comment type="catalytic activity">
    <reaction evidence="44">
        <text>octanoyl-[ACP] + malonyl-[ACP] + H(+) = 3-oxodecanoyl-[ACP] + holo-[ACP] + CO2</text>
        <dbReference type="Rhea" id="RHEA:41852"/>
        <dbReference type="Rhea" id="RHEA-COMP:9623"/>
        <dbReference type="Rhea" id="RHEA-COMP:9636"/>
        <dbReference type="Rhea" id="RHEA-COMP:9637"/>
        <dbReference type="Rhea" id="RHEA-COMP:9685"/>
        <dbReference type="ChEBI" id="CHEBI:15378"/>
        <dbReference type="ChEBI" id="CHEBI:16526"/>
        <dbReference type="ChEBI" id="CHEBI:64479"/>
        <dbReference type="ChEBI" id="CHEBI:78449"/>
        <dbReference type="ChEBI" id="CHEBI:78463"/>
        <dbReference type="ChEBI" id="CHEBI:78464"/>
    </reaction>
    <physiologicalReaction direction="left-to-right" evidence="44">
        <dbReference type="Rhea" id="RHEA:41853"/>
    </physiologicalReaction>
</comment>
<evidence type="ECO:0000256" key="29">
    <source>
        <dbReference type="ARBA" id="ARBA00048420"/>
    </source>
</evidence>
<comment type="catalytic activity">
    <reaction evidence="29">
        <text>(2E)-octenoyl-[ACP] + NADPH + H(+) = octanoyl-[ACP] + NADP(+)</text>
        <dbReference type="Rhea" id="RHEA:41848"/>
        <dbReference type="Rhea" id="RHEA-COMP:9635"/>
        <dbReference type="Rhea" id="RHEA-COMP:9636"/>
        <dbReference type="ChEBI" id="CHEBI:15378"/>
        <dbReference type="ChEBI" id="CHEBI:57783"/>
        <dbReference type="ChEBI" id="CHEBI:58349"/>
        <dbReference type="ChEBI" id="CHEBI:78462"/>
        <dbReference type="ChEBI" id="CHEBI:78463"/>
    </reaction>
    <physiologicalReaction direction="left-to-right" evidence="29">
        <dbReference type="Rhea" id="RHEA:41849"/>
    </physiologicalReaction>
</comment>
<comment type="pathway">
    <text evidence="1">Lipid metabolism.</text>
</comment>
<evidence type="ECO:0000256" key="39">
    <source>
        <dbReference type="ARBA" id="ARBA00049263"/>
    </source>
</evidence>
<evidence type="ECO:0000256" key="9">
    <source>
        <dbReference type="ARBA" id="ARBA00023394"/>
    </source>
</evidence>
<dbReference type="InterPro" id="IPR032821">
    <property type="entry name" value="PKS_assoc"/>
</dbReference>
<comment type="catalytic activity">
    <reaction evidence="12">
        <text>(3R)-hydroxyhexadecanoyl-[ACP] = (2E)-hexadecenoyl-[ACP] + H2O</text>
        <dbReference type="Rhea" id="RHEA:41908"/>
        <dbReference type="Rhea" id="RHEA-COMP:9650"/>
        <dbReference type="Rhea" id="RHEA-COMP:9651"/>
        <dbReference type="ChEBI" id="CHEBI:15377"/>
        <dbReference type="ChEBI" id="CHEBI:78480"/>
        <dbReference type="ChEBI" id="CHEBI:78481"/>
    </reaction>
    <physiologicalReaction direction="left-to-right" evidence="12">
        <dbReference type="Rhea" id="RHEA:41909"/>
    </physiologicalReaction>
</comment>
<dbReference type="SUPFAM" id="SSF52151">
    <property type="entry name" value="FabD/lysophospholipase-like"/>
    <property type="match status" value="1"/>
</dbReference>
<dbReference type="PANTHER" id="PTHR43775">
    <property type="entry name" value="FATTY ACID SYNTHASE"/>
    <property type="match status" value="1"/>
</dbReference>
<dbReference type="GO" id="GO:0004315">
    <property type="term" value="F:3-oxoacyl-[acyl-carrier-protein] synthase activity"/>
    <property type="evidence" value="ECO:0007669"/>
    <property type="project" value="UniProtKB-EC"/>
</dbReference>
<comment type="catalytic activity">
    <reaction evidence="19">
        <text>tetradecanoyl-[ACP] + malonyl-[ACP] + H(+) = 3-oxohexadecanoyl-[ACP] + holo-[ACP] + CO2</text>
        <dbReference type="Rhea" id="RHEA:41900"/>
        <dbReference type="Rhea" id="RHEA-COMP:9623"/>
        <dbReference type="Rhea" id="RHEA-COMP:9648"/>
        <dbReference type="Rhea" id="RHEA-COMP:9649"/>
        <dbReference type="Rhea" id="RHEA-COMP:9685"/>
        <dbReference type="ChEBI" id="CHEBI:15378"/>
        <dbReference type="ChEBI" id="CHEBI:16526"/>
        <dbReference type="ChEBI" id="CHEBI:64479"/>
        <dbReference type="ChEBI" id="CHEBI:78449"/>
        <dbReference type="ChEBI" id="CHEBI:78477"/>
        <dbReference type="ChEBI" id="CHEBI:78478"/>
    </reaction>
    <physiologicalReaction direction="left-to-right" evidence="19">
        <dbReference type="Rhea" id="RHEA:41901"/>
    </physiologicalReaction>
</comment>
<evidence type="ECO:0000256" key="44">
    <source>
        <dbReference type="ARBA" id="ARBA00049533"/>
    </source>
</evidence>
<sequence>MGHSEPASGACSLTKVCLAYQTGQIPANLHYSEPQDNIPAVSEGRIQVVTENTPFNRGFTALNSFSYSGTNIHVLMKGHYKPKDHDRYRSSIPRIVLTSGRQDQCVKSLIDKLKNQPIDAELIGLLHDIHDKPVAGHTCRGYTILDTNEQNETVCLAKEVEFTDGLARPVWFVYSGMGSQWATMGADLMRIPIFAAAIEKCQRALEPKGIDIVNILTNPDKATYDNILHSFVGIAAVQIGLTDILNALGIVPDNIIGHSVGELGCAYADGCFTAEEMILSAYSRGLVSLQTPFIRGSMAAVGLSYKAVKALCPPEIEVACHNSSDSSTISGPADVMKTFVAELTAQGIFAKEVPCSNIAYHSRYIRDAGPGLLKYLREVIKNPKERSKKWVSTSVPQDQWNEPAAQYSSAEYHTNNLLNSVLFEETSKLIPSNAIVIEVAPHGLLQAILKRSLPECTHIPLTRRGHADPVKFLLEAVGKFYLTGLTPKVMALYPRIEYPVATETPLLSHLVEWEHTEKWPQARYNAKHRISTASRDFVISIHDDDYKCFENYKRNGAYVFPEAALLTAIWETFAMYKGVDYRTMSVEFNNVHFYEELEIKADDPLNLSIAINKGNYHFEVNYNQTTVATGYIKDINTRTIMRSALEQSAVKNNILLSTQDIYQILRMKGYSYGGQFQSIHSMTSNCTTANIKHTHEWTPLLDSLFQFNVLKRDYAGLSKLKHIIKLVIDTDEHCKTIPIDVDGVTCFTAEYYNEHDSTSCGGVKISNIVYFDMPVVETDPDILQTRCFVPHILQGKIDLKSALHVNMQIVAENTTHNQIKVTQLFSTNYPEISNALKEVADEIPYKDFILTGSIKDTVDASTVFVVDNLLGDEHKMATMSRVLPKSTFILAVEKDTTKILPTYELFNIITTMNVNNHILVLVNTIDSSDDENITYMPIANDNKFTWIARLTHELERTRKIMLVSERQPFSGLLGIVKKLREKYGNKIGLVIVDDYHMENFNTEAEIFKNQLQKKLSINVFKKGHWGGYYNIPSAKDLYTRNVTLKNNICGDLDSLKWVEQPEMPASNTMVQVHYVGLSSEDAHNVAGTALIPSKGFGREFSGININGQRVMGLLPDCALGSIVEADPALLWPVPEHWTLEDAATVPLAYVRAYYCLISFLESEQYYEHSVFINNAAEPFGQAVLSLVISMGYKAYASVEDMDKKELLQKMFPQLDEKNIVCSRIDPHSPIIMDTKGHGCTIVINCASGVLRHSAMKTAGPHAYLYDVSEDDMKNNQDFGMYFLVAEKSYKSIRFSSIFKPEYEKEKTKLQYLVADGIAKGMVRPLNRLVYSPSEVTRAFRVLSLKRFNGKILIRMKDPQNSNKVLDVTPRLNYSSEGTYIVVCDRSELGIEVANRLVQRGARNLILHLKSNSLNGYGYTKLASWKKLGVSVKMSTENLATDKECVNLLKEGTKMAPVLGIFVIQNYNAEAKEVTLDSESMVQKFNNSVRIVANLDVSSRNLCSNLKHFVVLNYSSKSASDEYAVSVIEKICEARNEACLPALAFRIKSINEFDNNLDGETKTRSQKLSTVMNALEISLKLNYTNVVSFDLKKRNNYDFLGKVAKIIGVQHVDNIGENLTLGQLHLDETSLQEIKLLIKNVYNIDFCNERVAQLDVTSLKNFGTIMKRENTKFDAGLGAFYTYTDDDECMATEPMIQMPTKLSNASEEEQELDPKETYLILIPGFEGHHQIFTRVTERLKVQAMTFQLGPDMTEDSIQEMASNILKFMKKRFELKTNFYLLGYSFGVNVALELAAMFEKEGRVGTVYCLDSSPDALRVHLNAYVGNLTDTELQNSIVEHMYRVMTGKESEELKKDLEKSDSWSEKVEACVNRLRELASYSNQYKRSILQAAYRRIMLARQYEPDFKLESELILMKGIPHPRAEALADDYNLSKYTNKPVKVFHLESDHASAPYDCRVSNIVNKFLGPELLSKFEKESHCDTYLVESFKML</sequence>
<dbReference type="InterPro" id="IPR001227">
    <property type="entry name" value="Ac_transferase_dom_sf"/>
</dbReference>
<dbReference type="Pfam" id="PF21149">
    <property type="entry name" value="FAS_pseudo-KR"/>
    <property type="match status" value="1"/>
</dbReference>
<evidence type="ECO:0000256" key="8">
    <source>
        <dbReference type="ARBA" id="ARBA00023388"/>
    </source>
</evidence>
<comment type="catalytic activity">
    <reaction evidence="37">
        <text>decanoyl-[ACP] + malonyl-[ACP] + H(+) = 3-oxododecanoyl-[ACP] + holo-[ACP] + CO2</text>
        <dbReference type="Rhea" id="RHEA:41868"/>
        <dbReference type="Rhea" id="RHEA-COMP:9623"/>
        <dbReference type="Rhea" id="RHEA-COMP:9640"/>
        <dbReference type="Rhea" id="RHEA-COMP:9641"/>
        <dbReference type="Rhea" id="RHEA-COMP:9685"/>
        <dbReference type="ChEBI" id="CHEBI:15378"/>
        <dbReference type="ChEBI" id="CHEBI:16526"/>
        <dbReference type="ChEBI" id="CHEBI:64479"/>
        <dbReference type="ChEBI" id="CHEBI:78449"/>
        <dbReference type="ChEBI" id="CHEBI:78468"/>
        <dbReference type="ChEBI" id="CHEBI:78469"/>
    </reaction>
    <physiologicalReaction direction="left-to-right" evidence="37">
        <dbReference type="Rhea" id="RHEA:41869"/>
    </physiologicalReaction>
</comment>
<evidence type="ECO:0000256" key="24">
    <source>
        <dbReference type="ARBA" id="ARBA00047953"/>
    </source>
</evidence>
<evidence type="ECO:0000256" key="7">
    <source>
        <dbReference type="ARBA" id="ARBA00023373"/>
    </source>
</evidence>
<dbReference type="GO" id="GO:0016297">
    <property type="term" value="F:fatty acyl-[ACP] hydrolase activity"/>
    <property type="evidence" value="ECO:0007669"/>
    <property type="project" value="UniProtKB-EC"/>
</dbReference>
<evidence type="ECO:0000256" key="23">
    <source>
        <dbReference type="ARBA" id="ARBA00047897"/>
    </source>
</evidence>
<comment type="catalytic activity">
    <reaction evidence="36">
        <text>(2E)-octadecenoyl-[ACP] + NADPH + H(+) = octadecanoyl-[ACP] + NADP(+)</text>
        <dbReference type="Rhea" id="RHEA:41928"/>
        <dbReference type="Rhea" id="RHEA-COMP:9655"/>
        <dbReference type="Rhea" id="RHEA-COMP:9656"/>
        <dbReference type="ChEBI" id="CHEBI:15378"/>
        <dbReference type="ChEBI" id="CHEBI:57783"/>
        <dbReference type="ChEBI" id="CHEBI:58349"/>
        <dbReference type="ChEBI" id="CHEBI:78489"/>
        <dbReference type="ChEBI" id="CHEBI:78495"/>
    </reaction>
    <physiologicalReaction direction="left-to-right" evidence="36">
        <dbReference type="Rhea" id="RHEA:41929"/>
    </physiologicalReaction>
</comment>
<keyword evidence="3" id="KW-0663">Pyridoxal phosphate</keyword>
<dbReference type="GO" id="GO:0019171">
    <property type="term" value="F:(3R)-hydroxyacyl-[acyl-carrier-protein] dehydratase activity"/>
    <property type="evidence" value="ECO:0007669"/>
    <property type="project" value="UniProtKB-EC"/>
</dbReference>
<evidence type="ECO:0000256" key="37">
    <source>
        <dbReference type="ARBA" id="ARBA00049109"/>
    </source>
</evidence>
<dbReference type="SUPFAM" id="SSF50129">
    <property type="entry name" value="GroES-like"/>
    <property type="match status" value="1"/>
</dbReference>
<comment type="catalytic activity">
    <reaction evidence="16">
        <text>hexanoyl-[ACP] + malonyl-[ACP] + H(+) = 3-oxooctanoyl-[ACP] + holo-[ACP] + CO2</text>
        <dbReference type="Rhea" id="RHEA:41836"/>
        <dbReference type="Rhea" id="RHEA-COMP:9623"/>
        <dbReference type="Rhea" id="RHEA-COMP:9632"/>
        <dbReference type="Rhea" id="RHEA-COMP:9633"/>
        <dbReference type="Rhea" id="RHEA-COMP:9685"/>
        <dbReference type="ChEBI" id="CHEBI:15378"/>
        <dbReference type="ChEBI" id="CHEBI:16526"/>
        <dbReference type="ChEBI" id="CHEBI:64479"/>
        <dbReference type="ChEBI" id="CHEBI:78449"/>
        <dbReference type="ChEBI" id="CHEBI:78459"/>
        <dbReference type="ChEBI" id="CHEBI:78460"/>
    </reaction>
    <physiologicalReaction direction="left-to-right" evidence="16">
        <dbReference type="Rhea" id="RHEA:41837"/>
    </physiologicalReaction>
</comment>
<evidence type="ECO:0000256" key="28">
    <source>
        <dbReference type="ARBA" id="ARBA00048289"/>
    </source>
</evidence>
<evidence type="ECO:0000256" key="25">
    <source>
        <dbReference type="ARBA" id="ARBA00047961"/>
    </source>
</evidence>
<comment type="catalytic activity">
    <reaction evidence="26">
        <text>hexadecanoyl-[ACP] + malonyl-[ACP] + H(+) = 3-oxooctadecanoyl-[ACP] + holo-[ACP] + CO2</text>
        <dbReference type="Rhea" id="RHEA:41916"/>
        <dbReference type="Rhea" id="RHEA-COMP:9623"/>
        <dbReference type="Rhea" id="RHEA-COMP:9652"/>
        <dbReference type="Rhea" id="RHEA-COMP:9653"/>
        <dbReference type="Rhea" id="RHEA-COMP:9685"/>
        <dbReference type="ChEBI" id="CHEBI:15378"/>
        <dbReference type="ChEBI" id="CHEBI:16526"/>
        <dbReference type="ChEBI" id="CHEBI:64479"/>
        <dbReference type="ChEBI" id="CHEBI:78449"/>
        <dbReference type="ChEBI" id="CHEBI:78483"/>
        <dbReference type="ChEBI" id="CHEBI:78487"/>
    </reaction>
    <physiologicalReaction direction="left-to-right" evidence="26">
        <dbReference type="Rhea" id="RHEA:41917"/>
    </physiologicalReaction>
</comment>
<dbReference type="Proteomes" id="UP001231518">
    <property type="component" value="Chromosome 3"/>
</dbReference>
<evidence type="ECO:0000256" key="21">
    <source>
        <dbReference type="ARBA" id="ARBA00047578"/>
    </source>
</evidence>
<dbReference type="InterPro" id="IPR014043">
    <property type="entry name" value="Acyl_transferase_dom"/>
</dbReference>
<evidence type="ECO:0000256" key="33">
    <source>
        <dbReference type="ARBA" id="ARBA00048691"/>
    </source>
</evidence>
<evidence type="ECO:0000313" key="48">
    <source>
        <dbReference type="Proteomes" id="UP001231518"/>
    </source>
</evidence>
<evidence type="ECO:0000256" key="15">
    <source>
        <dbReference type="ARBA" id="ARBA00047300"/>
    </source>
</evidence>
<comment type="catalytic activity">
    <reaction evidence="40">
        <text>3-oxohexadecanoyl-[ACP] + NADPH + H(+) = (3R)-hydroxyhexadecanoyl-[ACP] + NADP(+)</text>
        <dbReference type="Rhea" id="RHEA:41904"/>
        <dbReference type="Rhea" id="RHEA-COMP:9649"/>
        <dbReference type="Rhea" id="RHEA-COMP:9650"/>
        <dbReference type="ChEBI" id="CHEBI:15378"/>
        <dbReference type="ChEBI" id="CHEBI:57783"/>
        <dbReference type="ChEBI" id="CHEBI:58349"/>
        <dbReference type="ChEBI" id="CHEBI:78478"/>
        <dbReference type="ChEBI" id="CHEBI:78480"/>
    </reaction>
    <physiologicalReaction direction="left-to-right" evidence="40">
        <dbReference type="Rhea" id="RHEA:41905"/>
    </physiologicalReaction>
</comment>
<evidence type="ECO:0000256" key="5">
    <source>
        <dbReference type="ARBA" id="ARBA00023332"/>
    </source>
</evidence>
<dbReference type="Gene3D" id="3.30.70.3290">
    <property type="match status" value="1"/>
</dbReference>
<comment type="catalytic activity">
    <reaction evidence="20">
        <text>(2E)-butenoyl-[ACP] + NADPH + H(+) = butanoyl-[ACP] + NADP(+)</text>
        <dbReference type="Rhea" id="RHEA:41812"/>
        <dbReference type="Rhea" id="RHEA-COMP:9627"/>
        <dbReference type="Rhea" id="RHEA-COMP:9628"/>
        <dbReference type="ChEBI" id="CHEBI:15378"/>
        <dbReference type="ChEBI" id="CHEBI:57783"/>
        <dbReference type="ChEBI" id="CHEBI:58349"/>
        <dbReference type="ChEBI" id="CHEBI:78453"/>
        <dbReference type="ChEBI" id="CHEBI:78454"/>
    </reaction>
    <physiologicalReaction direction="left-to-right" evidence="20">
        <dbReference type="Rhea" id="RHEA:41813"/>
    </physiologicalReaction>
</comment>
<comment type="catalytic activity">
    <reaction evidence="42">
        <text>butanoyl-[ACP] + malonyl-[ACP] + H(+) = 3-oxohexanoyl-[ACP] + holo-[ACP] + CO2</text>
        <dbReference type="Rhea" id="RHEA:41820"/>
        <dbReference type="Rhea" id="RHEA-COMP:9623"/>
        <dbReference type="Rhea" id="RHEA-COMP:9628"/>
        <dbReference type="Rhea" id="RHEA-COMP:9629"/>
        <dbReference type="Rhea" id="RHEA-COMP:9685"/>
        <dbReference type="ChEBI" id="CHEBI:15378"/>
        <dbReference type="ChEBI" id="CHEBI:16526"/>
        <dbReference type="ChEBI" id="CHEBI:64479"/>
        <dbReference type="ChEBI" id="CHEBI:78449"/>
        <dbReference type="ChEBI" id="CHEBI:78454"/>
        <dbReference type="ChEBI" id="CHEBI:78456"/>
    </reaction>
    <physiologicalReaction direction="left-to-right" evidence="42">
        <dbReference type="Rhea" id="RHEA:41821"/>
    </physiologicalReaction>
</comment>
<comment type="catalytic activity">
    <reaction evidence="8">
        <text>(3R)-hydroxydecanoyl-[ACP] = (2E)-decenoyl-[ACP] + H2O</text>
        <dbReference type="Rhea" id="RHEA:41860"/>
        <dbReference type="Rhea" id="RHEA-COMP:9638"/>
        <dbReference type="Rhea" id="RHEA-COMP:9639"/>
        <dbReference type="ChEBI" id="CHEBI:15377"/>
        <dbReference type="ChEBI" id="CHEBI:78466"/>
        <dbReference type="ChEBI" id="CHEBI:78467"/>
    </reaction>
    <physiologicalReaction direction="left-to-right" evidence="8">
        <dbReference type="Rhea" id="RHEA:41861"/>
    </physiologicalReaction>
</comment>
<evidence type="ECO:0000256" key="36">
    <source>
        <dbReference type="ARBA" id="ARBA00049019"/>
    </source>
</evidence>
<comment type="catalytic activity">
    <reaction evidence="17">
        <text>a (3R)-hydroxyacyl-[ACP] + NADP(+) = a 3-oxoacyl-[ACP] + NADPH + H(+)</text>
        <dbReference type="Rhea" id="RHEA:17397"/>
        <dbReference type="Rhea" id="RHEA-COMP:9916"/>
        <dbReference type="Rhea" id="RHEA-COMP:9945"/>
        <dbReference type="ChEBI" id="CHEBI:15378"/>
        <dbReference type="ChEBI" id="CHEBI:57783"/>
        <dbReference type="ChEBI" id="CHEBI:58349"/>
        <dbReference type="ChEBI" id="CHEBI:78776"/>
        <dbReference type="ChEBI" id="CHEBI:78827"/>
        <dbReference type="EC" id="1.1.1.100"/>
    </reaction>
    <physiologicalReaction direction="right-to-left" evidence="17">
        <dbReference type="Rhea" id="RHEA:17399"/>
    </physiologicalReaction>
</comment>
<evidence type="ECO:0000256" key="16">
    <source>
        <dbReference type="ARBA" id="ARBA00047394"/>
    </source>
</evidence>
<evidence type="ECO:0000256" key="19">
    <source>
        <dbReference type="ARBA" id="ARBA00047451"/>
    </source>
</evidence>
<comment type="caution">
    <text evidence="47">The sequence shown here is derived from an EMBL/GenBank/DDBJ whole genome shotgun (WGS) entry which is preliminary data.</text>
</comment>
<evidence type="ECO:0000256" key="31">
    <source>
        <dbReference type="ARBA" id="ARBA00048571"/>
    </source>
</evidence>
<dbReference type="Gene3D" id="3.10.129.110">
    <property type="entry name" value="Polyketide synthase dehydratase"/>
    <property type="match status" value="1"/>
</dbReference>
<evidence type="ECO:0000259" key="46">
    <source>
        <dbReference type="SMART" id="SM00829"/>
    </source>
</evidence>
<keyword evidence="4" id="KW-0007">Acetylation</keyword>
<feature type="domain" description="Enoyl reductase (ER)" evidence="46">
    <location>
        <begin position="1050"/>
        <end position="1353"/>
    </location>
</feature>
<dbReference type="EMBL" id="JARGEI010000014">
    <property type="protein sequence ID" value="KAJ8720393.1"/>
    <property type="molecule type" value="Genomic_DNA"/>
</dbReference>
<evidence type="ECO:0000256" key="11">
    <source>
        <dbReference type="ARBA" id="ARBA00023399"/>
    </source>
</evidence>
<keyword evidence="2" id="KW-0702">S-nitrosylation</keyword>
<dbReference type="Pfam" id="PF16197">
    <property type="entry name" value="KAsynt_C_assoc"/>
    <property type="match status" value="1"/>
</dbReference>
<evidence type="ECO:0000256" key="40">
    <source>
        <dbReference type="ARBA" id="ARBA00049414"/>
    </source>
</evidence>
<comment type="catalytic activity">
    <reaction evidence="6">
        <text>(3R)-hydroxydodecanoyl-[ACP] = (2E)-dodecenoyl-[ACP] + H2O</text>
        <dbReference type="Rhea" id="RHEA:41876"/>
        <dbReference type="Rhea" id="RHEA-COMP:9642"/>
        <dbReference type="Rhea" id="RHEA-COMP:9643"/>
        <dbReference type="ChEBI" id="CHEBI:15377"/>
        <dbReference type="ChEBI" id="CHEBI:78470"/>
        <dbReference type="ChEBI" id="CHEBI:78472"/>
    </reaction>
    <physiologicalReaction direction="left-to-right" evidence="6">
        <dbReference type="Rhea" id="RHEA:41877"/>
    </physiologicalReaction>
</comment>
<comment type="catalytic activity">
    <reaction evidence="18">
        <text>3-oxodecanoyl-[ACP] + NADPH + H(+) = (3R)-hydroxydecanoyl-[ACP] + NADP(+)</text>
        <dbReference type="Rhea" id="RHEA:41856"/>
        <dbReference type="Rhea" id="RHEA-COMP:9637"/>
        <dbReference type="Rhea" id="RHEA-COMP:9638"/>
        <dbReference type="ChEBI" id="CHEBI:15378"/>
        <dbReference type="ChEBI" id="CHEBI:57783"/>
        <dbReference type="ChEBI" id="CHEBI:58349"/>
        <dbReference type="ChEBI" id="CHEBI:78464"/>
        <dbReference type="ChEBI" id="CHEBI:78466"/>
    </reaction>
    <physiologicalReaction direction="left-to-right" evidence="18">
        <dbReference type="Rhea" id="RHEA:41857"/>
    </physiologicalReaction>
</comment>
<dbReference type="SMART" id="SM00829">
    <property type="entry name" value="PKS_ER"/>
    <property type="match status" value="1"/>
</dbReference>
<evidence type="ECO:0000256" key="41">
    <source>
        <dbReference type="ARBA" id="ARBA00049422"/>
    </source>
</evidence>
<comment type="catalytic activity">
    <reaction evidence="34">
        <text>hexadecanoyl-[ACP] + H2O = hexadecanoate + holo-[ACP] + H(+)</text>
        <dbReference type="Rhea" id="RHEA:41932"/>
        <dbReference type="Rhea" id="RHEA-COMP:9652"/>
        <dbReference type="Rhea" id="RHEA-COMP:9685"/>
        <dbReference type="ChEBI" id="CHEBI:7896"/>
        <dbReference type="ChEBI" id="CHEBI:15377"/>
        <dbReference type="ChEBI" id="CHEBI:15378"/>
        <dbReference type="ChEBI" id="CHEBI:64479"/>
        <dbReference type="ChEBI" id="CHEBI:78483"/>
        <dbReference type="EC" id="3.1.2.14"/>
    </reaction>
    <physiologicalReaction direction="left-to-right" evidence="34">
        <dbReference type="Rhea" id="RHEA:41933"/>
    </physiologicalReaction>
</comment>
<feature type="domain" description="Malonyl-CoA:ACP transacylase (MAT)" evidence="45">
    <location>
        <begin position="173"/>
        <end position="466"/>
    </location>
</feature>
<dbReference type="Pfam" id="PF00975">
    <property type="entry name" value="Thioesterase"/>
    <property type="match status" value="1"/>
</dbReference>
<dbReference type="Pfam" id="PF00698">
    <property type="entry name" value="Acyl_transf_1"/>
    <property type="match status" value="1"/>
</dbReference>
<evidence type="ECO:0000313" key="47">
    <source>
        <dbReference type="EMBL" id="KAJ8720393.1"/>
    </source>
</evidence>
<comment type="catalytic activity">
    <reaction evidence="23">
        <text>(2E)-hexenoyl-[ACP] + NADPH + H(+) = hexanoyl-[ACP] + NADP(+)</text>
        <dbReference type="Rhea" id="RHEA:41832"/>
        <dbReference type="Rhea" id="RHEA-COMP:9631"/>
        <dbReference type="Rhea" id="RHEA-COMP:9632"/>
        <dbReference type="ChEBI" id="CHEBI:15378"/>
        <dbReference type="ChEBI" id="CHEBI:57783"/>
        <dbReference type="ChEBI" id="CHEBI:58349"/>
        <dbReference type="ChEBI" id="CHEBI:78458"/>
        <dbReference type="ChEBI" id="CHEBI:78459"/>
    </reaction>
    <physiologicalReaction direction="left-to-right" evidence="23">
        <dbReference type="Rhea" id="RHEA:41833"/>
    </physiologicalReaction>
</comment>
<comment type="catalytic activity">
    <reaction evidence="7">
        <text>(3R)-hydroxyhexanoyl-[ACP] = (2E)-hexenoyl-[ACP] + H2O</text>
        <dbReference type="Rhea" id="RHEA:41828"/>
        <dbReference type="Rhea" id="RHEA-COMP:9630"/>
        <dbReference type="Rhea" id="RHEA-COMP:9631"/>
        <dbReference type="ChEBI" id="CHEBI:15377"/>
        <dbReference type="ChEBI" id="CHEBI:78457"/>
        <dbReference type="ChEBI" id="CHEBI:78458"/>
    </reaction>
    <physiologicalReaction direction="left-to-right" evidence="7">
        <dbReference type="Rhea" id="RHEA:41829"/>
    </physiologicalReaction>
</comment>
<comment type="catalytic activity">
    <reaction evidence="28">
        <text>tetradecanoyl-[ACP] + H2O = tetradecanoate + holo-[ACP] + H(+)</text>
        <dbReference type="Rhea" id="RHEA:30123"/>
        <dbReference type="Rhea" id="RHEA-COMP:9648"/>
        <dbReference type="Rhea" id="RHEA-COMP:9685"/>
        <dbReference type="ChEBI" id="CHEBI:15377"/>
        <dbReference type="ChEBI" id="CHEBI:15378"/>
        <dbReference type="ChEBI" id="CHEBI:30807"/>
        <dbReference type="ChEBI" id="CHEBI:64479"/>
        <dbReference type="ChEBI" id="CHEBI:78477"/>
        <dbReference type="EC" id="3.1.2.14"/>
    </reaction>
    <physiologicalReaction direction="left-to-right" evidence="28">
        <dbReference type="Rhea" id="RHEA:30124"/>
    </physiologicalReaction>
</comment>
<evidence type="ECO:0000256" key="35">
    <source>
        <dbReference type="ARBA" id="ARBA00048935"/>
    </source>
</evidence>
<dbReference type="InterPro" id="IPR016036">
    <property type="entry name" value="Malonyl_transacylase_ACP-bd"/>
</dbReference>
<comment type="catalytic activity">
    <reaction evidence="38">
        <text>(2E)-tetradecenoyl-[ACP] + NADPH + H(+) = tetradecanoyl-[ACP] + NADP(+)</text>
        <dbReference type="Rhea" id="RHEA:41896"/>
        <dbReference type="Rhea" id="RHEA-COMP:9647"/>
        <dbReference type="Rhea" id="RHEA-COMP:9648"/>
        <dbReference type="ChEBI" id="CHEBI:15378"/>
        <dbReference type="ChEBI" id="CHEBI:57783"/>
        <dbReference type="ChEBI" id="CHEBI:58349"/>
        <dbReference type="ChEBI" id="CHEBI:78475"/>
        <dbReference type="ChEBI" id="CHEBI:78477"/>
    </reaction>
    <physiologicalReaction direction="left-to-right" evidence="38">
        <dbReference type="Rhea" id="RHEA:41897"/>
    </physiologicalReaction>
</comment>
<evidence type="ECO:0000256" key="27">
    <source>
        <dbReference type="ARBA" id="ARBA00048281"/>
    </source>
</evidence>
<dbReference type="GO" id="GO:0004313">
    <property type="term" value="F:[acyl-carrier-protein] S-acetyltransferase activity"/>
    <property type="evidence" value="ECO:0007669"/>
    <property type="project" value="UniProtKB-EC"/>
</dbReference>
<evidence type="ECO:0000256" key="3">
    <source>
        <dbReference type="ARBA" id="ARBA00022898"/>
    </source>
</evidence>
<dbReference type="InterPro" id="IPR016035">
    <property type="entry name" value="Acyl_Trfase/lysoPLipase"/>
</dbReference>
<comment type="catalytic activity">
    <reaction evidence="24">
        <text>3-oxobutanoyl-[ACP] + NADPH + H(+) = (3R)-hydroxybutanoyl-[ACP] + NADP(+)</text>
        <dbReference type="Rhea" id="RHEA:41804"/>
        <dbReference type="Rhea" id="RHEA-COMP:9625"/>
        <dbReference type="Rhea" id="RHEA-COMP:9626"/>
        <dbReference type="ChEBI" id="CHEBI:15378"/>
        <dbReference type="ChEBI" id="CHEBI:57783"/>
        <dbReference type="ChEBI" id="CHEBI:58349"/>
        <dbReference type="ChEBI" id="CHEBI:78450"/>
        <dbReference type="ChEBI" id="CHEBI:78451"/>
    </reaction>
    <physiologicalReaction direction="left-to-right" evidence="24">
        <dbReference type="Rhea" id="RHEA:41805"/>
    </physiologicalReaction>
</comment>
<comment type="catalytic activity">
    <reaction evidence="30">
        <text>a fatty acyl-[ACP] + malonyl-[ACP] + H(+) = a 3-oxoacyl-[ACP] + holo-[ACP] + CO2</text>
        <dbReference type="Rhea" id="RHEA:22836"/>
        <dbReference type="Rhea" id="RHEA-COMP:9623"/>
        <dbReference type="Rhea" id="RHEA-COMP:9685"/>
        <dbReference type="Rhea" id="RHEA-COMP:9916"/>
        <dbReference type="Rhea" id="RHEA-COMP:14125"/>
        <dbReference type="ChEBI" id="CHEBI:15378"/>
        <dbReference type="ChEBI" id="CHEBI:16526"/>
        <dbReference type="ChEBI" id="CHEBI:64479"/>
        <dbReference type="ChEBI" id="CHEBI:78449"/>
        <dbReference type="ChEBI" id="CHEBI:78776"/>
        <dbReference type="ChEBI" id="CHEBI:138651"/>
        <dbReference type="EC" id="2.3.1.41"/>
    </reaction>
    <physiologicalReaction direction="left-to-right" evidence="30">
        <dbReference type="Rhea" id="RHEA:22837"/>
    </physiologicalReaction>
</comment>
<comment type="catalytic activity">
    <reaction evidence="9">
        <text>a (3R)-hydroxyacyl-[ACP] = a (2E)-enoyl-[ACP] + H2O</text>
        <dbReference type="Rhea" id="RHEA:13097"/>
        <dbReference type="Rhea" id="RHEA-COMP:9925"/>
        <dbReference type="Rhea" id="RHEA-COMP:9945"/>
        <dbReference type="ChEBI" id="CHEBI:15377"/>
        <dbReference type="ChEBI" id="CHEBI:78784"/>
        <dbReference type="ChEBI" id="CHEBI:78827"/>
        <dbReference type="EC" id="4.2.1.59"/>
    </reaction>
    <physiologicalReaction direction="left-to-right" evidence="9">
        <dbReference type="Rhea" id="RHEA:13098"/>
    </physiologicalReaction>
</comment>
<evidence type="ECO:0000256" key="13">
    <source>
        <dbReference type="ARBA" id="ARBA00023402"/>
    </source>
</evidence>
<comment type="catalytic activity">
    <reaction evidence="10">
        <text>(3R)-hydroxytetradecanoyl-[ACP] = (2E)-tetradecenoyl-[ACP] + H2O</text>
        <dbReference type="Rhea" id="RHEA:41892"/>
        <dbReference type="Rhea" id="RHEA-COMP:9646"/>
        <dbReference type="Rhea" id="RHEA-COMP:9647"/>
        <dbReference type="ChEBI" id="CHEBI:15377"/>
        <dbReference type="ChEBI" id="CHEBI:78474"/>
        <dbReference type="ChEBI" id="CHEBI:78475"/>
    </reaction>
    <physiologicalReaction direction="left-to-right" evidence="10">
        <dbReference type="Rhea" id="RHEA:41893"/>
    </physiologicalReaction>
</comment>
<evidence type="ECO:0000256" key="38">
    <source>
        <dbReference type="ARBA" id="ARBA00049171"/>
    </source>
</evidence>
<evidence type="ECO:0000256" key="1">
    <source>
        <dbReference type="ARBA" id="ARBA00005189"/>
    </source>
</evidence>
<evidence type="ECO:0000256" key="22">
    <source>
        <dbReference type="ARBA" id="ARBA00047810"/>
    </source>
</evidence>
<dbReference type="InterPro" id="IPR013968">
    <property type="entry name" value="PKS_KR"/>
</dbReference>
<dbReference type="Gene3D" id="3.40.50.720">
    <property type="entry name" value="NAD(P)-binding Rossmann-like Domain"/>
    <property type="match status" value="1"/>
</dbReference>
<dbReference type="SUPFAM" id="SSF53901">
    <property type="entry name" value="Thiolase-like"/>
    <property type="match status" value="1"/>
</dbReference>
<evidence type="ECO:0000256" key="43">
    <source>
        <dbReference type="ARBA" id="ARBA00049521"/>
    </source>
</evidence>
<dbReference type="GO" id="GO:0004316">
    <property type="term" value="F:3-oxoacyl-[acyl-carrier-protein] reductase (NADPH) activity"/>
    <property type="evidence" value="ECO:0007669"/>
    <property type="project" value="UniProtKB-EC"/>
</dbReference>
<comment type="catalytic activity">
    <reaction evidence="39">
        <text>3-oxododecanoyl-[ACP] + NADPH + H(+) = (3R)-hydroxydodecanoyl-[ACP] + NADP(+)</text>
        <dbReference type="Rhea" id="RHEA:41872"/>
        <dbReference type="Rhea" id="RHEA-COMP:9641"/>
        <dbReference type="Rhea" id="RHEA-COMP:9642"/>
        <dbReference type="ChEBI" id="CHEBI:15378"/>
        <dbReference type="ChEBI" id="CHEBI:57783"/>
        <dbReference type="ChEBI" id="CHEBI:58349"/>
        <dbReference type="ChEBI" id="CHEBI:78469"/>
        <dbReference type="ChEBI" id="CHEBI:78470"/>
    </reaction>
    <physiologicalReaction direction="left-to-right" evidence="39">
        <dbReference type="Rhea" id="RHEA:41873"/>
    </physiologicalReaction>
</comment>
<comment type="catalytic activity">
    <reaction evidence="13">
        <text>(3R)-hydroxybutanoyl-[ACP] = (2E)-butenoyl-[ACP] + H2O</text>
        <dbReference type="Rhea" id="RHEA:41808"/>
        <dbReference type="Rhea" id="RHEA-COMP:9626"/>
        <dbReference type="Rhea" id="RHEA-COMP:9627"/>
        <dbReference type="ChEBI" id="CHEBI:15377"/>
        <dbReference type="ChEBI" id="CHEBI:78451"/>
        <dbReference type="ChEBI" id="CHEBI:78453"/>
    </reaction>
    <physiologicalReaction direction="left-to-right" evidence="13">
        <dbReference type="Rhea" id="RHEA:41809"/>
    </physiologicalReaction>
</comment>
<evidence type="ECO:0000256" key="32">
    <source>
        <dbReference type="ARBA" id="ARBA00048650"/>
    </source>
</evidence>
<evidence type="ECO:0000256" key="12">
    <source>
        <dbReference type="ARBA" id="ARBA00023401"/>
    </source>
</evidence>
<gene>
    <name evidence="47" type="ORF">PYW07_012436</name>
</gene>
<dbReference type="GO" id="GO:0006633">
    <property type="term" value="P:fatty acid biosynthetic process"/>
    <property type="evidence" value="ECO:0007669"/>
    <property type="project" value="TreeGrafter"/>
</dbReference>
<evidence type="ECO:0000256" key="30">
    <source>
        <dbReference type="ARBA" id="ARBA00048506"/>
    </source>
</evidence>
<evidence type="ECO:0000256" key="26">
    <source>
        <dbReference type="ARBA" id="ARBA00048051"/>
    </source>
</evidence>
<dbReference type="Gene3D" id="3.40.50.1820">
    <property type="entry name" value="alpha/beta hydrolase"/>
    <property type="match status" value="1"/>
</dbReference>
<dbReference type="InterPro" id="IPR001031">
    <property type="entry name" value="Thioesterase"/>
</dbReference>
<evidence type="ECO:0000256" key="6">
    <source>
        <dbReference type="ARBA" id="ARBA00023351"/>
    </source>
</evidence>
<comment type="catalytic activity">
    <reaction evidence="31">
        <text>3-oxohexanoyl-[ACP] + NADPH + H(+) = (3R)-hydroxyhexanoyl-[ACP] + NADP(+)</text>
        <dbReference type="Rhea" id="RHEA:41824"/>
        <dbReference type="Rhea" id="RHEA-COMP:9629"/>
        <dbReference type="Rhea" id="RHEA-COMP:9630"/>
        <dbReference type="ChEBI" id="CHEBI:15378"/>
        <dbReference type="ChEBI" id="CHEBI:57783"/>
        <dbReference type="ChEBI" id="CHEBI:58349"/>
        <dbReference type="ChEBI" id="CHEBI:78456"/>
        <dbReference type="ChEBI" id="CHEBI:78457"/>
    </reaction>
    <physiologicalReaction direction="left-to-right" evidence="31">
        <dbReference type="Rhea" id="RHEA:41825"/>
    </physiologicalReaction>
</comment>
<evidence type="ECO:0000259" key="45">
    <source>
        <dbReference type="SMART" id="SM00827"/>
    </source>
</evidence>
<reference evidence="47" key="1">
    <citation type="submission" date="2023-03" db="EMBL/GenBank/DDBJ databases">
        <title>Chromosome-level genomes of two armyworms, Mythimna separata and Mythimna loreyi, provide insights into the biosynthesis and reception of sex pheromones.</title>
        <authorList>
            <person name="Zhao H."/>
        </authorList>
    </citation>
    <scope>NUCLEOTIDE SEQUENCE</scope>
    <source>
        <strain evidence="47">BeijingLab</strain>
        <tissue evidence="47">Pupa</tissue>
    </source>
</reference>
<comment type="catalytic activity">
    <reaction evidence="22">
        <text>(2E)-hexadecenoyl-[ACP] + NADPH + H(+) = hexadecanoyl-[ACP] + NADP(+)</text>
        <dbReference type="Rhea" id="RHEA:41912"/>
        <dbReference type="Rhea" id="RHEA-COMP:9651"/>
        <dbReference type="Rhea" id="RHEA-COMP:9652"/>
        <dbReference type="ChEBI" id="CHEBI:15378"/>
        <dbReference type="ChEBI" id="CHEBI:57783"/>
        <dbReference type="ChEBI" id="CHEBI:58349"/>
        <dbReference type="ChEBI" id="CHEBI:78481"/>
        <dbReference type="ChEBI" id="CHEBI:78483"/>
    </reaction>
    <physiologicalReaction direction="left-to-right" evidence="22">
        <dbReference type="Rhea" id="RHEA:41913"/>
    </physiologicalReaction>
</comment>
<comment type="catalytic activity">
    <reaction evidence="41">
        <text>3-oxooctanoyl-[ACP] + NADPH + H(+) = (3R)-hydroxyoctanoyl-[ACP] + NADP(+)</text>
        <dbReference type="Rhea" id="RHEA:41840"/>
        <dbReference type="Rhea" id="RHEA-COMP:9633"/>
        <dbReference type="Rhea" id="RHEA-COMP:9634"/>
        <dbReference type="ChEBI" id="CHEBI:15378"/>
        <dbReference type="ChEBI" id="CHEBI:57783"/>
        <dbReference type="ChEBI" id="CHEBI:58349"/>
        <dbReference type="ChEBI" id="CHEBI:78460"/>
        <dbReference type="ChEBI" id="CHEBI:78461"/>
    </reaction>
    <physiologicalReaction direction="left-to-right" evidence="41">
        <dbReference type="Rhea" id="RHEA:41841"/>
    </physiologicalReaction>
</comment>
<dbReference type="InterPro" id="IPR049391">
    <property type="entry name" value="FAS_pseudo-KR"/>
</dbReference>
<comment type="catalytic activity">
    <reaction evidence="11">
        <text>(3R)-hydroxyoctadecanoyl-[ACP] = (2E)-octadecenoyl-[ACP] + H2O</text>
        <dbReference type="Rhea" id="RHEA:41924"/>
        <dbReference type="Rhea" id="RHEA-COMP:9654"/>
        <dbReference type="Rhea" id="RHEA-COMP:9655"/>
        <dbReference type="ChEBI" id="CHEBI:15377"/>
        <dbReference type="ChEBI" id="CHEBI:78488"/>
        <dbReference type="ChEBI" id="CHEBI:78489"/>
    </reaction>
    <physiologicalReaction direction="left-to-right" evidence="11">
        <dbReference type="Rhea" id="RHEA:41925"/>
    </physiologicalReaction>
</comment>
<comment type="catalytic activity">
    <reaction evidence="32">
        <text>a 2,3-saturated acyl-[ACP] + NADP(+) = a (2E)-enoyl-[ACP] + NADPH + H(+)</text>
        <dbReference type="Rhea" id="RHEA:22564"/>
        <dbReference type="Rhea" id="RHEA-COMP:9925"/>
        <dbReference type="Rhea" id="RHEA-COMP:9926"/>
        <dbReference type="ChEBI" id="CHEBI:15378"/>
        <dbReference type="ChEBI" id="CHEBI:57783"/>
        <dbReference type="ChEBI" id="CHEBI:58349"/>
        <dbReference type="ChEBI" id="CHEBI:78784"/>
        <dbReference type="ChEBI" id="CHEBI:78785"/>
        <dbReference type="EC" id="1.3.1.39"/>
    </reaction>
    <physiologicalReaction direction="right-to-left" evidence="32">
        <dbReference type="Rhea" id="RHEA:22566"/>
    </physiologicalReaction>
</comment>
<dbReference type="PANTHER" id="PTHR43775:SF23">
    <property type="entry name" value="FATTY ACID SYNTHASE 3"/>
    <property type="match status" value="1"/>
</dbReference>
<dbReference type="CDD" id="cd05195">
    <property type="entry name" value="enoyl_red"/>
    <property type="match status" value="1"/>
</dbReference>
<dbReference type="Gene3D" id="3.40.47.10">
    <property type="match status" value="1"/>
</dbReference>
<comment type="catalytic activity">
    <reaction evidence="27">
        <text>(2E)-dodecenoyl-[ACP] + NADPH + H(+) = dodecanoyl-[ACP] + NADP(+)</text>
        <dbReference type="Rhea" id="RHEA:41880"/>
        <dbReference type="Rhea" id="RHEA-COMP:9643"/>
        <dbReference type="Rhea" id="RHEA-COMP:9644"/>
        <dbReference type="ChEBI" id="CHEBI:15378"/>
        <dbReference type="ChEBI" id="CHEBI:57783"/>
        <dbReference type="ChEBI" id="CHEBI:58349"/>
        <dbReference type="ChEBI" id="CHEBI:65264"/>
        <dbReference type="ChEBI" id="CHEBI:78472"/>
    </reaction>
    <physiologicalReaction direction="left-to-right" evidence="27">
        <dbReference type="Rhea" id="RHEA:41881"/>
    </physiologicalReaction>
</comment>
<comment type="catalytic activity">
    <reaction evidence="5">
        <text>(3R)-hydroxyoctanoyl-[ACP] = (2E)-octenoyl-[ACP] + H2O</text>
        <dbReference type="Rhea" id="RHEA:41844"/>
        <dbReference type="Rhea" id="RHEA-COMP:9634"/>
        <dbReference type="Rhea" id="RHEA-COMP:9635"/>
        <dbReference type="ChEBI" id="CHEBI:15377"/>
        <dbReference type="ChEBI" id="CHEBI:78461"/>
        <dbReference type="ChEBI" id="CHEBI:78462"/>
    </reaction>
    <physiologicalReaction direction="left-to-right" evidence="5">
        <dbReference type="Rhea" id="RHEA:41845"/>
    </physiologicalReaction>
</comment>
<evidence type="ECO:0000256" key="4">
    <source>
        <dbReference type="ARBA" id="ARBA00022990"/>
    </source>
</evidence>
<dbReference type="SUPFAM" id="SSF55048">
    <property type="entry name" value="Probable ACP-binding domain of malonyl-CoA ACP transacylase"/>
    <property type="match status" value="1"/>
</dbReference>
<dbReference type="InterPro" id="IPR036291">
    <property type="entry name" value="NAD(P)-bd_dom_sf"/>
</dbReference>
<comment type="function">
    <text evidence="14">Fatty acid synthetase is a multifunctional enzyme that catalyzes the de novo biosynthesis of long-chain saturated fatty acids starting from acetyl-CoA and malonyl-CoA in the presence of NADPH. This multifunctional protein contains 7 catalytic activities and a site for the binding of the prosthetic group 4'-phosphopantetheine of the acyl carrier protein ([ACP]) domain.</text>
</comment>
<evidence type="ECO:0000256" key="10">
    <source>
        <dbReference type="ARBA" id="ARBA00023398"/>
    </source>
</evidence>
<dbReference type="Gene3D" id="3.40.366.10">
    <property type="entry name" value="Malonyl-Coenzyme A Acyl Carrier Protein, domain 2"/>
    <property type="match status" value="1"/>
</dbReference>
<evidence type="ECO:0000256" key="34">
    <source>
        <dbReference type="ARBA" id="ARBA00048704"/>
    </source>
</evidence>
<dbReference type="GO" id="GO:0141148">
    <property type="term" value="F:enoyl-[acyl-carrier-protein] reductase (NADPH) activity"/>
    <property type="evidence" value="ECO:0007669"/>
    <property type="project" value="UniProtKB-EC"/>
</dbReference>
<dbReference type="SUPFAM" id="SSF51735">
    <property type="entry name" value="NAD(P)-binding Rossmann-fold domains"/>
    <property type="match status" value="1"/>
</dbReference>
<comment type="catalytic activity">
    <reaction evidence="15">
        <text>3-oxooctadecanoyl-[ACP] + NADPH + H(+) = (3R)-hydroxyoctadecanoyl-[ACP] + NADP(+)</text>
        <dbReference type="Rhea" id="RHEA:41920"/>
        <dbReference type="Rhea" id="RHEA-COMP:9653"/>
        <dbReference type="Rhea" id="RHEA-COMP:9654"/>
        <dbReference type="ChEBI" id="CHEBI:15378"/>
        <dbReference type="ChEBI" id="CHEBI:57783"/>
        <dbReference type="ChEBI" id="CHEBI:58349"/>
        <dbReference type="ChEBI" id="CHEBI:78487"/>
        <dbReference type="ChEBI" id="CHEBI:78488"/>
    </reaction>
    <physiologicalReaction direction="left-to-right" evidence="15">
        <dbReference type="Rhea" id="RHEA:41921"/>
    </physiologicalReaction>
</comment>
<dbReference type="InterPro" id="IPR016039">
    <property type="entry name" value="Thiolase-like"/>
</dbReference>
<dbReference type="Pfam" id="PF08659">
    <property type="entry name" value="KR"/>
    <property type="match status" value="1"/>
</dbReference>
<protein>
    <submittedName>
        <fullName evidence="47">Uncharacterized protein</fullName>
    </submittedName>
</protein>
<evidence type="ECO:0000256" key="14">
    <source>
        <dbReference type="ARBA" id="ARBA00023442"/>
    </source>
</evidence>
<comment type="catalytic activity">
    <reaction evidence="35">
        <text>3-oxotetradecanoyl-[ACP] + NADPH + H(+) = (3R)-hydroxytetradecanoyl-[ACP] + NADP(+)</text>
        <dbReference type="Rhea" id="RHEA:41888"/>
        <dbReference type="Rhea" id="RHEA-COMP:9645"/>
        <dbReference type="Rhea" id="RHEA-COMP:9646"/>
        <dbReference type="ChEBI" id="CHEBI:15378"/>
        <dbReference type="ChEBI" id="CHEBI:57783"/>
        <dbReference type="ChEBI" id="CHEBI:58349"/>
        <dbReference type="ChEBI" id="CHEBI:78473"/>
        <dbReference type="ChEBI" id="CHEBI:78474"/>
    </reaction>
    <physiologicalReaction direction="left-to-right" evidence="35">
        <dbReference type="Rhea" id="RHEA:41889"/>
    </physiologicalReaction>
</comment>
<organism evidence="47 48">
    <name type="scientific">Mythimna separata</name>
    <name type="common">Oriental armyworm</name>
    <name type="synonym">Pseudaletia separata</name>
    <dbReference type="NCBI Taxonomy" id="271217"/>
    <lineage>
        <taxon>Eukaryota</taxon>
        <taxon>Metazoa</taxon>
        <taxon>Ecdysozoa</taxon>
        <taxon>Arthropoda</taxon>
        <taxon>Hexapoda</taxon>
        <taxon>Insecta</taxon>
        <taxon>Pterygota</taxon>
        <taxon>Neoptera</taxon>
        <taxon>Endopterygota</taxon>
        <taxon>Lepidoptera</taxon>
        <taxon>Glossata</taxon>
        <taxon>Ditrysia</taxon>
        <taxon>Noctuoidea</taxon>
        <taxon>Noctuidae</taxon>
        <taxon>Noctuinae</taxon>
        <taxon>Hadenini</taxon>
        <taxon>Mythimna</taxon>
    </lineage>
</organism>
<comment type="catalytic activity">
    <reaction evidence="21">
        <text>dodecanoyl-[ACP] + malonyl-[ACP] + H(+) = 3-oxotetradecanoyl-[ACP] + holo-[ACP] + CO2</text>
        <dbReference type="Rhea" id="RHEA:41884"/>
        <dbReference type="Rhea" id="RHEA-COMP:9623"/>
        <dbReference type="Rhea" id="RHEA-COMP:9644"/>
        <dbReference type="Rhea" id="RHEA-COMP:9645"/>
        <dbReference type="Rhea" id="RHEA-COMP:9685"/>
        <dbReference type="ChEBI" id="CHEBI:15378"/>
        <dbReference type="ChEBI" id="CHEBI:16526"/>
        <dbReference type="ChEBI" id="CHEBI:64479"/>
        <dbReference type="ChEBI" id="CHEBI:65264"/>
        <dbReference type="ChEBI" id="CHEBI:78449"/>
        <dbReference type="ChEBI" id="CHEBI:78473"/>
    </reaction>
    <physiologicalReaction direction="left-to-right" evidence="21">
        <dbReference type="Rhea" id="RHEA:41885"/>
    </physiologicalReaction>
</comment>
<evidence type="ECO:0000256" key="42">
    <source>
        <dbReference type="ARBA" id="ARBA00049449"/>
    </source>
</evidence>
<evidence type="ECO:0000256" key="2">
    <source>
        <dbReference type="ARBA" id="ARBA00022799"/>
    </source>
</evidence>
<dbReference type="InterPro" id="IPR020843">
    <property type="entry name" value="ER"/>
</dbReference>
<accession>A0AAD7YMB6</accession>
<dbReference type="SUPFAM" id="SSF53474">
    <property type="entry name" value="alpha/beta-Hydrolases"/>
    <property type="match status" value="1"/>
</dbReference>
<dbReference type="InterPro" id="IPR050091">
    <property type="entry name" value="PKS_NRPS_Biosynth_Enz"/>
</dbReference>